<dbReference type="EMBL" id="PGEZ01000001">
    <property type="protein sequence ID" value="PJJ58447.1"/>
    <property type="molecule type" value="Genomic_DNA"/>
</dbReference>
<accession>A0A0B2B275</accession>
<keyword evidence="3" id="KW-1185">Reference proteome</keyword>
<keyword evidence="1" id="KW-0472">Membrane</keyword>
<feature type="transmembrane region" description="Helical" evidence="1">
    <location>
        <begin position="32"/>
        <end position="55"/>
    </location>
</feature>
<keyword evidence="1" id="KW-0812">Transmembrane</keyword>
<feature type="transmembrane region" description="Helical" evidence="1">
    <location>
        <begin position="5"/>
        <end position="26"/>
    </location>
</feature>
<feature type="transmembrane region" description="Helical" evidence="1">
    <location>
        <begin position="96"/>
        <end position="119"/>
    </location>
</feature>
<comment type="caution">
    <text evidence="2">The sequence shown here is derived from an EMBL/GenBank/DDBJ whole genome shotgun (WGS) entry which is preliminary data.</text>
</comment>
<organism evidence="2 3">
    <name type="scientific">Mumia flava</name>
    <dbReference type="NCBI Taxonomy" id="1348852"/>
    <lineage>
        <taxon>Bacteria</taxon>
        <taxon>Bacillati</taxon>
        <taxon>Actinomycetota</taxon>
        <taxon>Actinomycetes</taxon>
        <taxon>Propionibacteriales</taxon>
        <taxon>Nocardioidaceae</taxon>
        <taxon>Mumia</taxon>
    </lineage>
</organism>
<evidence type="ECO:0000313" key="2">
    <source>
        <dbReference type="EMBL" id="PJJ58447.1"/>
    </source>
</evidence>
<dbReference type="OrthoDB" id="4871734at2"/>
<dbReference type="Proteomes" id="UP000230842">
    <property type="component" value="Unassembled WGS sequence"/>
</dbReference>
<name>A0A0B2B275_9ACTN</name>
<gene>
    <name evidence="2" type="ORF">CLV56_2698</name>
</gene>
<evidence type="ECO:0000313" key="3">
    <source>
        <dbReference type="Proteomes" id="UP000230842"/>
    </source>
</evidence>
<keyword evidence="1" id="KW-1133">Transmembrane helix</keyword>
<sequence length="130" mass="13211">MIRMLWNIGISLIGAAIGILIAGSLLDDMTVSAGGFVVAVVIFAIAQAILSPFILKVAVKNANAFVGGVGIISTLAALIVASLLSDGIEISGAGTWILAALIVWLVAALATLVVPFLLVKAGVQSLRDDD</sequence>
<protein>
    <submittedName>
        <fullName evidence="2">Superfamily IV 4 TMS phage holin</fullName>
    </submittedName>
</protein>
<dbReference type="RefSeq" id="WP_039364296.1">
    <property type="nucleotide sequence ID" value="NZ_PGEZ01000001.1"/>
</dbReference>
<evidence type="ECO:0000256" key="1">
    <source>
        <dbReference type="SAM" id="Phobius"/>
    </source>
</evidence>
<feature type="transmembrane region" description="Helical" evidence="1">
    <location>
        <begin position="62"/>
        <end position="84"/>
    </location>
</feature>
<dbReference type="AlphaFoldDB" id="A0A0B2B275"/>
<reference evidence="2 3" key="1">
    <citation type="submission" date="2017-11" db="EMBL/GenBank/DDBJ databases">
        <title>Genomic Encyclopedia of Archaeal and Bacterial Type Strains, Phase II (KMG-II): From Individual Species to Whole Genera.</title>
        <authorList>
            <person name="Goeker M."/>
        </authorList>
    </citation>
    <scope>NUCLEOTIDE SEQUENCE [LARGE SCALE GENOMIC DNA]</scope>
    <source>
        <strain evidence="2 3">DSM 27763</strain>
    </source>
</reference>
<proteinExistence type="predicted"/>